<feature type="domain" description="N-acetyltransferase" evidence="2">
    <location>
        <begin position="4"/>
        <end position="162"/>
    </location>
</feature>
<dbReference type="EMBL" id="AL445064">
    <property type="protein sequence ID" value="CAC11597.1"/>
    <property type="molecule type" value="Genomic_DNA"/>
</dbReference>
<gene>
    <name evidence="3" type="ordered locus">Ta0455</name>
</gene>
<protein>
    <recommendedName>
        <fullName evidence="2">N-acetyltransferase domain-containing protein</fullName>
    </recommendedName>
</protein>
<organism evidence="3 4">
    <name type="scientific">Thermoplasma acidophilum (strain ATCC 25905 / DSM 1728 / JCM 9062 / NBRC 15155 / AMRC-C165)</name>
    <dbReference type="NCBI Taxonomy" id="273075"/>
    <lineage>
        <taxon>Archaea</taxon>
        <taxon>Methanobacteriati</taxon>
        <taxon>Thermoplasmatota</taxon>
        <taxon>Thermoplasmata</taxon>
        <taxon>Thermoplasmatales</taxon>
        <taxon>Thermoplasmataceae</taxon>
        <taxon>Thermoplasma</taxon>
    </lineage>
</organism>
<dbReference type="KEGG" id="tac:Ta0455"/>
<dbReference type="PROSITE" id="PS51186">
    <property type="entry name" value="GNAT"/>
    <property type="match status" value="1"/>
</dbReference>
<dbReference type="eggNOG" id="arCOG00826">
    <property type="taxonomic scope" value="Archaea"/>
</dbReference>
<dbReference type="InterPro" id="IPR000182">
    <property type="entry name" value="GNAT_dom"/>
</dbReference>
<keyword evidence="4" id="KW-1185">Reference proteome</keyword>
<dbReference type="SUPFAM" id="SSF55729">
    <property type="entry name" value="Acyl-CoA N-acyltransferases (Nat)"/>
    <property type="match status" value="1"/>
</dbReference>
<proteinExistence type="predicted"/>
<evidence type="ECO:0000259" key="2">
    <source>
        <dbReference type="PROSITE" id="PS51186"/>
    </source>
</evidence>
<dbReference type="STRING" id="273075.gene:9571675"/>
<keyword evidence="1" id="KW-0808">Transferase</keyword>
<dbReference type="GO" id="GO:0008080">
    <property type="term" value="F:N-acetyltransferase activity"/>
    <property type="evidence" value="ECO:0007669"/>
    <property type="project" value="InterPro"/>
</dbReference>
<dbReference type="OrthoDB" id="43754at2157"/>
<reference evidence="3 4" key="1">
    <citation type="journal article" date="2000" name="Nature">
        <title>The genome sequence of the thermoacidophilic scavenger Thermoplasma acidophilum.</title>
        <authorList>
            <person name="Ruepp A."/>
            <person name="Graml W."/>
            <person name="Santos-Martinez M.L."/>
            <person name="Koretke K.K."/>
            <person name="Volker C."/>
            <person name="Mewes H.W."/>
            <person name="Frishman D."/>
            <person name="Stocker S."/>
            <person name="Lupas A.N."/>
            <person name="Baumeister W."/>
        </authorList>
    </citation>
    <scope>NUCLEOTIDE SEQUENCE [LARGE SCALE GENOMIC DNA]</scope>
    <source>
        <strain evidence="4">ATCC 25905 / DSM 1728 / JCM 9062 / NBRC 15155 / AMRC-C165</strain>
    </source>
</reference>
<name>Q9HKY8_THEAC</name>
<dbReference type="Proteomes" id="UP000001024">
    <property type="component" value="Chromosome"/>
</dbReference>
<dbReference type="InterPro" id="IPR050769">
    <property type="entry name" value="NAT_camello-type"/>
</dbReference>
<dbReference type="Gene3D" id="3.40.630.30">
    <property type="match status" value="1"/>
</dbReference>
<dbReference type="PaxDb" id="273075-Ta0455"/>
<evidence type="ECO:0000256" key="1">
    <source>
        <dbReference type="ARBA" id="ARBA00022679"/>
    </source>
</evidence>
<dbReference type="CDD" id="cd04301">
    <property type="entry name" value="NAT_SF"/>
    <property type="match status" value="1"/>
</dbReference>
<dbReference type="AlphaFoldDB" id="Q9HKY8"/>
<dbReference type="PANTHER" id="PTHR13947">
    <property type="entry name" value="GNAT FAMILY N-ACETYLTRANSFERASE"/>
    <property type="match status" value="1"/>
</dbReference>
<dbReference type="RefSeq" id="WP_010900882.1">
    <property type="nucleotide sequence ID" value="NC_002578.1"/>
</dbReference>
<sequence>MVNTKIRRMKKEDLPEVMDELLRLKRLNSEFDCSFTVSEESRPDIEKYLTKILNDDSHVLLVAEYSSKVVGILMADILFRIYYTPKYEARIREFYVMPEYRRKGIGRMLIEELRNTLKEKDIILITAEFPSLNLIAQDFYKKLGYREIVSIYGQTSTNGPCP</sequence>
<dbReference type="PANTHER" id="PTHR13947:SF37">
    <property type="entry name" value="LD18367P"/>
    <property type="match status" value="1"/>
</dbReference>
<dbReference type="InParanoid" id="Q9HKY8"/>
<evidence type="ECO:0000313" key="4">
    <source>
        <dbReference type="Proteomes" id="UP000001024"/>
    </source>
</evidence>
<evidence type="ECO:0000313" key="3">
    <source>
        <dbReference type="EMBL" id="CAC11597.1"/>
    </source>
</evidence>
<dbReference type="InterPro" id="IPR016181">
    <property type="entry name" value="Acyl_CoA_acyltransferase"/>
</dbReference>
<accession>Q9HKY8</accession>
<dbReference type="EnsemblBacteria" id="CAC11597">
    <property type="protein sequence ID" value="CAC11597"/>
    <property type="gene ID" value="CAC11597"/>
</dbReference>
<dbReference type="HOGENOM" id="CLU_013985_36_1_2"/>
<dbReference type="Pfam" id="PF00583">
    <property type="entry name" value="Acetyltransf_1"/>
    <property type="match status" value="1"/>
</dbReference>